<comment type="caution">
    <text evidence="1">The sequence shown here is derived from an EMBL/GenBank/DDBJ whole genome shotgun (WGS) entry which is preliminary data.</text>
</comment>
<reference evidence="1 2" key="1">
    <citation type="submission" date="2016-10" db="EMBL/GenBank/DDBJ databases">
        <title>Draft Genome sequence of Alkanindiges sp. strain H1.</title>
        <authorList>
            <person name="Subhash Y."/>
            <person name="Lee S."/>
        </authorList>
    </citation>
    <scope>NUCLEOTIDE SEQUENCE [LARGE SCALE GENOMIC DNA]</scope>
    <source>
        <strain evidence="1 2">H1</strain>
    </source>
</reference>
<keyword evidence="2" id="KW-1185">Reference proteome</keyword>
<name>A0A1S8CT06_9GAMM</name>
<gene>
    <name evidence="1" type="ORF">BKE30_14130</name>
</gene>
<dbReference type="RefSeq" id="WP_076879234.1">
    <property type="nucleotide sequence ID" value="NZ_MLCN01000048.1"/>
</dbReference>
<dbReference type="Proteomes" id="UP000192132">
    <property type="component" value="Unassembled WGS sequence"/>
</dbReference>
<dbReference type="AlphaFoldDB" id="A0A1S8CT06"/>
<protein>
    <submittedName>
        <fullName evidence="1">Uncharacterized protein</fullName>
    </submittedName>
</protein>
<evidence type="ECO:0000313" key="2">
    <source>
        <dbReference type="Proteomes" id="UP000192132"/>
    </source>
</evidence>
<evidence type="ECO:0000313" key="1">
    <source>
        <dbReference type="EMBL" id="ONG37604.1"/>
    </source>
</evidence>
<dbReference type="EMBL" id="MLCN01000048">
    <property type="protein sequence ID" value="ONG37604.1"/>
    <property type="molecule type" value="Genomic_DNA"/>
</dbReference>
<organism evidence="1 2">
    <name type="scientific">Alkanindiges hydrocarboniclasticus</name>
    <dbReference type="NCBI Taxonomy" id="1907941"/>
    <lineage>
        <taxon>Bacteria</taxon>
        <taxon>Pseudomonadati</taxon>
        <taxon>Pseudomonadota</taxon>
        <taxon>Gammaproteobacteria</taxon>
        <taxon>Moraxellales</taxon>
        <taxon>Moraxellaceae</taxon>
        <taxon>Alkanindiges</taxon>
    </lineage>
</organism>
<proteinExistence type="predicted"/>
<accession>A0A1S8CT06</accession>
<sequence>MTPVSGLIFNQHEYSLHAQATTCTLDYLAVRSNELNNLIWNEEHYMRSEAVVAFEEELEWETHNFNMQFYIPSASLTGATQWLNHIQIWNMGGQRRWSALQCIKHYQIKHLAWVREPVDFVNRSAYTYGFYGLNNQLEVIGAYILGIRAHSSMDAMSKITEEFC</sequence>